<proteinExistence type="predicted"/>
<organism evidence="1 2">
    <name type="scientific">Selenomonas ruminantium</name>
    <dbReference type="NCBI Taxonomy" id="971"/>
    <lineage>
        <taxon>Bacteria</taxon>
        <taxon>Bacillati</taxon>
        <taxon>Bacillota</taxon>
        <taxon>Negativicutes</taxon>
        <taxon>Selenomonadales</taxon>
        <taxon>Selenomonadaceae</taxon>
        <taxon>Selenomonas</taxon>
    </lineage>
</organism>
<accession>A0A1I0UZ64</accession>
<dbReference type="EMBL" id="FOJX01000001">
    <property type="protein sequence ID" value="SFA69173.1"/>
    <property type="molecule type" value="Genomic_DNA"/>
</dbReference>
<name>A0A1I0UZ64_SELRU</name>
<evidence type="ECO:0000313" key="2">
    <source>
        <dbReference type="Proteomes" id="UP000183843"/>
    </source>
</evidence>
<dbReference type="AlphaFoldDB" id="A0A1I0UZ64"/>
<sequence>MAWNLSGIAAKLQTEGPDYVYLKAFLQELADNGIVYELQDKQIRSLPAIRESWLDL</sequence>
<evidence type="ECO:0000313" key="1">
    <source>
        <dbReference type="EMBL" id="SFA69173.1"/>
    </source>
</evidence>
<gene>
    <name evidence="1" type="ORF">SAMN05216587_10167</name>
</gene>
<reference evidence="1 2" key="1">
    <citation type="submission" date="2016-10" db="EMBL/GenBank/DDBJ databases">
        <authorList>
            <person name="de Groot N.N."/>
        </authorList>
    </citation>
    <scope>NUCLEOTIDE SEQUENCE [LARGE SCALE GENOMIC DNA]</scope>
    <source>
        <strain evidence="1 2">L14</strain>
    </source>
</reference>
<protein>
    <submittedName>
        <fullName evidence="1">Uncharacterized protein</fullName>
    </submittedName>
</protein>
<dbReference type="Proteomes" id="UP000183843">
    <property type="component" value="Unassembled WGS sequence"/>
</dbReference>